<gene>
    <name evidence="2" type="ORF">IEQ34_017100</name>
</gene>
<evidence type="ECO:0000256" key="1">
    <source>
        <dbReference type="SAM" id="MobiDB-lite"/>
    </source>
</evidence>
<reference evidence="2 3" key="1">
    <citation type="journal article" date="2021" name="Hortic Res">
        <title>Chromosome-scale assembly of the Dendrobium chrysotoxum genome enhances the understanding of orchid evolution.</title>
        <authorList>
            <person name="Zhang Y."/>
            <person name="Zhang G.Q."/>
            <person name="Zhang D."/>
            <person name="Liu X.D."/>
            <person name="Xu X.Y."/>
            <person name="Sun W.H."/>
            <person name="Yu X."/>
            <person name="Zhu X."/>
            <person name="Wang Z.W."/>
            <person name="Zhao X."/>
            <person name="Zhong W.Y."/>
            <person name="Chen H."/>
            <person name="Yin W.L."/>
            <person name="Huang T."/>
            <person name="Niu S.C."/>
            <person name="Liu Z.J."/>
        </authorList>
    </citation>
    <scope>NUCLEOTIDE SEQUENCE [LARGE SCALE GENOMIC DNA]</scope>
    <source>
        <strain evidence="2">Lindl</strain>
    </source>
</reference>
<dbReference type="EMBL" id="JAGFBR010000016">
    <property type="protein sequence ID" value="KAH0452776.1"/>
    <property type="molecule type" value="Genomic_DNA"/>
</dbReference>
<feature type="region of interest" description="Disordered" evidence="1">
    <location>
        <begin position="1"/>
        <end position="25"/>
    </location>
</feature>
<protein>
    <submittedName>
        <fullName evidence="2">Uncharacterized protein</fullName>
    </submittedName>
</protein>
<sequence>MGTSERSKQTPPRKPSPGPLSQTEISRVGSGLDWLKANTWFHSGLPEVSRAGFDLIECEPDRILT</sequence>
<organism evidence="2 3">
    <name type="scientific">Dendrobium chrysotoxum</name>
    <name type="common">Orchid</name>
    <dbReference type="NCBI Taxonomy" id="161865"/>
    <lineage>
        <taxon>Eukaryota</taxon>
        <taxon>Viridiplantae</taxon>
        <taxon>Streptophyta</taxon>
        <taxon>Embryophyta</taxon>
        <taxon>Tracheophyta</taxon>
        <taxon>Spermatophyta</taxon>
        <taxon>Magnoliopsida</taxon>
        <taxon>Liliopsida</taxon>
        <taxon>Asparagales</taxon>
        <taxon>Orchidaceae</taxon>
        <taxon>Epidendroideae</taxon>
        <taxon>Malaxideae</taxon>
        <taxon>Dendrobiinae</taxon>
        <taxon>Dendrobium</taxon>
    </lineage>
</organism>
<proteinExistence type="predicted"/>
<dbReference type="Proteomes" id="UP000775213">
    <property type="component" value="Unassembled WGS sequence"/>
</dbReference>
<evidence type="ECO:0000313" key="3">
    <source>
        <dbReference type="Proteomes" id="UP000775213"/>
    </source>
</evidence>
<comment type="caution">
    <text evidence="2">The sequence shown here is derived from an EMBL/GenBank/DDBJ whole genome shotgun (WGS) entry which is preliminary data.</text>
</comment>
<name>A0AAV7G8M8_DENCH</name>
<dbReference type="AlphaFoldDB" id="A0AAV7G8M8"/>
<evidence type="ECO:0000313" key="2">
    <source>
        <dbReference type="EMBL" id="KAH0452776.1"/>
    </source>
</evidence>
<accession>A0AAV7G8M8</accession>
<keyword evidence="3" id="KW-1185">Reference proteome</keyword>